<keyword evidence="2" id="KW-1185">Reference proteome</keyword>
<dbReference type="EMBL" id="KK107135">
    <property type="protein sequence ID" value="EZA58082.1"/>
    <property type="molecule type" value="Genomic_DNA"/>
</dbReference>
<name>A0A026WPU8_OOCBI</name>
<accession>A0A026WPU8</accession>
<sequence length="77" mass="8736">MISSSYWISTSEMLLSVLACNYSGIDLPRVTGARVKDADRLGFHASYSRFSRFSRFATCHHKSNGICLRNLRIYTAQ</sequence>
<evidence type="ECO:0000313" key="2">
    <source>
        <dbReference type="Proteomes" id="UP000053097"/>
    </source>
</evidence>
<protein>
    <submittedName>
        <fullName evidence="1">Uncharacterized protein</fullName>
    </submittedName>
</protein>
<organism evidence="1 2">
    <name type="scientific">Ooceraea biroi</name>
    <name type="common">Clonal raider ant</name>
    <name type="synonym">Cerapachys biroi</name>
    <dbReference type="NCBI Taxonomy" id="2015173"/>
    <lineage>
        <taxon>Eukaryota</taxon>
        <taxon>Metazoa</taxon>
        <taxon>Ecdysozoa</taxon>
        <taxon>Arthropoda</taxon>
        <taxon>Hexapoda</taxon>
        <taxon>Insecta</taxon>
        <taxon>Pterygota</taxon>
        <taxon>Neoptera</taxon>
        <taxon>Endopterygota</taxon>
        <taxon>Hymenoptera</taxon>
        <taxon>Apocrita</taxon>
        <taxon>Aculeata</taxon>
        <taxon>Formicoidea</taxon>
        <taxon>Formicidae</taxon>
        <taxon>Dorylinae</taxon>
        <taxon>Ooceraea</taxon>
    </lineage>
</organism>
<evidence type="ECO:0000313" key="1">
    <source>
        <dbReference type="EMBL" id="EZA58082.1"/>
    </source>
</evidence>
<proteinExistence type="predicted"/>
<dbReference type="Proteomes" id="UP000053097">
    <property type="component" value="Unassembled WGS sequence"/>
</dbReference>
<reference evidence="1 2" key="1">
    <citation type="journal article" date="2014" name="Curr. Biol.">
        <title>The genome of the clonal raider ant Cerapachys biroi.</title>
        <authorList>
            <person name="Oxley P.R."/>
            <person name="Ji L."/>
            <person name="Fetter-Pruneda I."/>
            <person name="McKenzie S.K."/>
            <person name="Li C."/>
            <person name="Hu H."/>
            <person name="Zhang G."/>
            <person name="Kronauer D.J."/>
        </authorList>
    </citation>
    <scope>NUCLEOTIDE SEQUENCE [LARGE SCALE GENOMIC DNA]</scope>
</reference>
<dbReference type="AlphaFoldDB" id="A0A026WPU8"/>
<gene>
    <name evidence="1" type="ORF">X777_01463</name>
</gene>